<dbReference type="CDD" id="cd05162">
    <property type="entry name" value="PWWP"/>
    <property type="match status" value="1"/>
</dbReference>
<dbReference type="AlphaFoldDB" id="A0A8H7UNK0"/>
<dbReference type="SUPFAM" id="SSF63748">
    <property type="entry name" value="Tudor/PWWP/MBT"/>
    <property type="match status" value="1"/>
</dbReference>
<dbReference type="OrthoDB" id="62853at2759"/>
<dbReference type="SUPFAM" id="SSF47676">
    <property type="entry name" value="Conserved domain common to transcription factors TFIIS, elongin A, CRSP70"/>
    <property type="match status" value="1"/>
</dbReference>
<name>A0A8H7UNK0_9FUNG</name>
<sequence>MPQQASETDYAPGNIVFAKLKGYPWWPARIELDTNVPARVLKQKSKSKGPLWTVFFFGSKDYGFFGADSIRPFNADAVERDLKAKKFKTKDLELAVRQALDPSLLEVDEEEEEEEDDDEEEEGGDVPEVPVKKTLTRGGRKGKAEPVKKPVKVNGTRSGQKMDIDDDEEEPVIKVDKSPAKRRSRIIEDEDDTDVQEGNNHDRPSKLRKSDDEPMTVGSHRSERSSASPLIGKKGEGSSPSDALKKSEPMDITGDDADSEHKKHQKQLYHIRHKLQKLVYEKKPSEIPLEDYAKIDQVLTEIGGYTINYRLLKETKIGKVMKSACLQPFDDDKQYRLRERCQRYMKDWKAILMAHQGESQKGGAEGGEASGGGHAA</sequence>
<dbReference type="Proteomes" id="UP000612746">
    <property type="component" value="Unassembled WGS sequence"/>
</dbReference>
<comment type="caution">
    <text evidence="3">The sequence shown here is derived from an EMBL/GenBank/DDBJ whole genome shotgun (WGS) entry which is preliminary data.</text>
</comment>
<keyword evidence="4" id="KW-1185">Reference proteome</keyword>
<dbReference type="EMBL" id="JAEPRA010000002">
    <property type="protein sequence ID" value="KAG2188302.1"/>
    <property type="molecule type" value="Genomic_DNA"/>
</dbReference>
<dbReference type="Gene3D" id="1.20.930.10">
    <property type="entry name" value="Conserved domain common to transcription factors TFIIS, elongin A, CRSP70"/>
    <property type="match status" value="1"/>
</dbReference>
<dbReference type="InterPro" id="IPR000313">
    <property type="entry name" value="PWWP_dom"/>
</dbReference>
<organism evidence="3 4">
    <name type="scientific">Umbelopsis vinacea</name>
    <dbReference type="NCBI Taxonomy" id="44442"/>
    <lineage>
        <taxon>Eukaryota</taxon>
        <taxon>Fungi</taxon>
        <taxon>Fungi incertae sedis</taxon>
        <taxon>Mucoromycota</taxon>
        <taxon>Mucoromycotina</taxon>
        <taxon>Umbelopsidomycetes</taxon>
        <taxon>Umbelopsidales</taxon>
        <taxon>Umbelopsidaceae</taxon>
        <taxon>Umbelopsis</taxon>
    </lineage>
</organism>
<feature type="compositionally biased region" description="Basic and acidic residues" evidence="1">
    <location>
        <begin position="199"/>
        <end position="212"/>
    </location>
</feature>
<protein>
    <recommendedName>
        <fullName evidence="2">PWWP domain-containing protein</fullName>
    </recommendedName>
</protein>
<proteinExistence type="predicted"/>
<dbReference type="PANTHER" id="PTHR12550">
    <property type="entry name" value="HEPATOMA-DERIVED GROWTH FACTOR-RELATED"/>
    <property type="match status" value="1"/>
</dbReference>
<reference evidence="3" key="1">
    <citation type="submission" date="2020-12" db="EMBL/GenBank/DDBJ databases">
        <title>Metabolic potential, ecology and presence of endohyphal bacteria is reflected in genomic diversity of Mucoromycotina.</title>
        <authorList>
            <person name="Muszewska A."/>
            <person name="Okrasinska A."/>
            <person name="Steczkiewicz K."/>
            <person name="Drgas O."/>
            <person name="Orlowska M."/>
            <person name="Perlinska-Lenart U."/>
            <person name="Aleksandrzak-Piekarczyk T."/>
            <person name="Szatraj K."/>
            <person name="Zielenkiewicz U."/>
            <person name="Pilsyk S."/>
            <person name="Malc E."/>
            <person name="Mieczkowski P."/>
            <person name="Kruszewska J.S."/>
            <person name="Biernat P."/>
            <person name="Pawlowska J."/>
        </authorList>
    </citation>
    <scope>NUCLEOTIDE SEQUENCE</scope>
    <source>
        <strain evidence="3">WA0000051536</strain>
    </source>
</reference>
<evidence type="ECO:0000313" key="3">
    <source>
        <dbReference type="EMBL" id="KAG2188302.1"/>
    </source>
</evidence>
<dbReference type="PROSITE" id="PS50812">
    <property type="entry name" value="PWWP"/>
    <property type="match status" value="1"/>
</dbReference>
<feature type="compositionally biased region" description="Acidic residues" evidence="1">
    <location>
        <begin position="106"/>
        <end position="125"/>
    </location>
</feature>
<evidence type="ECO:0000259" key="2">
    <source>
        <dbReference type="PROSITE" id="PS50812"/>
    </source>
</evidence>
<evidence type="ECO:0000256" key="1">
    <source>
        <dbReference type="SAM" id="MobiDB-lite"/>
    </source>
</evidence>
<dbReference type="Gene3D" id="2.30.30.140">
    <property type="match status" value="1"/>
</dbReference>
<feature type="region of interest" description="Disordered" evidence="1">
    <location>
        <begin position="357"/>
        <end position="376"/>
    </location>
</feature>
<dbReference type="SMART" id="SM00293">
    <property type="entry name" value="PWWP"/>
    <property type="match status" value="1"/>
</dbReference>
<feature type="region of interest" description="Disordered" evidence="1">
    <location>
        <begin position="101"/>
        <end position="264"/>
    </location>
</feature>
<dbReference type="Pfam" id="PF00855">
    <property type="entry name" value="PWWP"/>
    <property type="match status" value="1"/>
</dbReference>
<gene>
    <name evidence="3" type="ORF">INT44_001055</name>
</gene>
<feature type="compositionally biased region" description="Gly residues" evidence="1">
    <location>
        <begin position="363"/>
        <end position="376"/>
    </location>
</feature>
<feature type="domain" description="PWWP" evidence="2">
    <location>
        <begin position="12"/>
        <end position="76"/>
    </location>
</feature>
<accession>A0A8H7UNK0</accession>
<dbReference type="InterPro" id="IPR035441">
    <property type="entry name" value="TFIIS/LEDGF_dom_sf"/>
</dbReference>
<dbReference type="PANTHER" id="PTHR12550:SF70">
    <property type="entry name" value="JIL-1 ANCHORING AND STABILIZING PROTEIN, ISOFORM A"/>
    <property type="match status" value="1"/>
</dbReference>
<evidence type="ECO:0000313" key="4">
    <source>
        <dbReference type="Proteomes" id="UP000612746"/>
    </source>
</evidence>